<dbReference type="NCBIfam" id="TIGR03980">
    <property type="entry name" value="prismane_assoc"/>
    <property type="match status" value="1"/>
</dbReference>
<dbReference type="RefSeq" id="WP_151127565.1">
    <property type="nucleotide sequence ID" value="NZ_VZQZ01000002.1"/>
</dbReference>
<feature type="domain" description="DUF1858" evidence="1">
    <location>
        <begin position="5"/>
        <end position="58"/>
    </location>
</feature>
<dbReference type="AlphaFoldDB" id="A0A7J4ZU33"/>
<keyword evidence="3" id="KW-1185">Reference proteome</keyword>
<reference evidence="2 3" key="1">
    <citation type="submission" date="2019-09" db="EMBL/GenBank/DDBJ databases">
        <title>Geobacter sp. Red96, a novel strain isolated from paddy soil.</title>
        <authorList>
            <person name="Xu Z."/>
            <person name="Masuda Y."/>
            <person name="Itoh H."/>
            <person name="Senoo K."/>
        </authorList>
    </citation>
    <scope>NUCLEOTIDE SEQUENCE [LARGE SCALE GENOMIC DNA]</scope>
    <source>
        <strain evidence="2 3">Red96</strain>
    </source>
</reference>
<dbReference type="EMBL" id="VZQZ01000002">
    <property type="protein sequence ID" value="KAB0666834.1"/>
    <property type="molecule type" value="Genomic_DNA"/>
</dbReference>
<sequence>MAGTITKDMTFFEVMRMYPDAVAVLQKYNLGCIGCMGAQNESLEQGANAHGIDVDTLVKDLNAAIA</sequence>
<organism evidence="2 3">
    <name type="scientific">Oryzomonas japonica</name>
    <dbReference type="NCBI Taxonomy" id="2603858"/>
    <lineage>
        <taxon>Bacteria</taxon>
        <taxon>Pseudomonadati</taxon>
        <taxon>Thermodesulfobacteriota</taxon>
        <taxon>Desulfuromonadia</taxon>
        <taxon>Geobacterales</taxon>
        <taxon>Geobacteraceae</taxon>
        <taxon>Oryzomonas</taxon>
    </lineage>
</organism>
<evidence type="ECO:0000259" key="1">
    <source>
        <dbReference type="Pfam" id="PF08984"/>
    </source>
</evidence>
<accession>A0A7J4ZU33</accession>
<dbReference type="InterPro" id="IPR038062">
    <property type="entry name" value="ScdA-like_N_sf"/>
</dbReference>
<dbReference type="PANTHER" id="PTHR39341:SF1">
    <property type="entry name" value="DUF1858 DOMAIN-CONTAINING PROTEIN"/>
    <property type="match status" value="1"/>
</dbReference>
<dbReference type="Pfam" id="PF08984">
    <property type="entry name" value="DUF1858"/>
    <property type="match status" value="1"/>
</dbReference>
<evidence type="ECO:0000313" key="2">
    <source>
        <dbReference type="EMBL" id="KAB0666834.1"/>
    </source>
</evidence>
<evidence type="ECO:0000313" key="3">
    <source>
        <dbReference type="Proteomes" id="UP000420562"/>
    </source>
</evidence>
<dbReference type="Gene3D" id="1.10.3910.10">
    <property type="entry name" value="SP0561-like"/>
    <property type="match status" value="1"/>
</dbReference>
<gene>
    <name evidence="2" type="ORF">F6V25_05310</name>
</gene>
<dbReference type="SUPFAM" id="SSF140683">
    <property type="entry name" value="SP0561-like"/>
    <property type="match status" value="1"/>
</dbReference>
<name>A0A7J4ZU33_9BACT</name>
<proteinExistence type="predicted"/>
<comment type="caution">
    <text evidence="2">The sequence shown here is derived from an EMBL/GenBank/DDBJ whole genome shotgun (WGS) entry which is preliminary data.</text>
</comment>
<dbReference type="InterPro" id="IPR023883">
    <property type="entry name" value="CHP03980_redox-disulphide"/>
</dbReference>
<dbReference type="Proteomes" id="UP000420562">
    <property type="component" value="Unassembled WGS sequence"/>
</dbReference>
<protein>
    <submittedName>
        <fullName evidence="2">DUF1858 domain-containing protein</fullName>
    </submittedName>
</protein>
<dbReference type="InterPro" id="IPR015077">
    <property type="entry name" value="DUF1858"/>
</dbReference>
<dbReference type="PANTHER" id="PTHR39341">
    <property type="entry name" value="BSL7085 PROTEIN"/>
    <property type="match status" value="1"/>
</dbReference>